<protein>
    <recommendedName>
        <fullName evidence="4">Nitric oxide synthase-interacting protein homolog</fullName>
    </recommendedName>
</protein>
<dbReference type="PANTHER" id="PTHR13063:SF10">
    <property type="entry name" value="NITRIC OXIDE SYNTHASE-INTERACTING PROTEIN"/>
    <property type="match status" value="1"/>
</dbReference>
<dbReference type="GO" id="GO:0008270">
    <property type="term" value="F:zinc ion binding"/>
    <property type="evidence" value="ECO:0007669"/>
    <property type="project" value="UniProtKB-KW"/>
</dbReference>
<evidence type="ECO:0000256" key="3">
    <source>
        <dbReference type="ARBA" id="ARBA00023242"/>
    </source>
</evidence>
<dbReference type="InterPro" id="IPR013083">
    <property type="entry name" value="Znf_RING/FYVE/PHD"/>
</dbReference>
<dbReference type="GO" id="GO:0061630">
    <property type="term" value="F:ubiquitin protein ligase activity"/>
    <property type="evidence" value="ECO:0007669"/>
    <property type="project" value="InterPro"/>
</dbReference>
<dbReference type="SMART" id="SM00184">
    <property type="entry name" value="RING"/>
    <property type="match status" value="2"/>
</dbReference>
<evidence type="ECO:0000256" key="2">
    <source>
        <dbReference type="ARBA" id="ARBA00008126"/>
    </source>
</evidence>
<dbReference type="EMBL" id="HBKP01024230">
    <property type="protein sequence ID" value="CAE2239336.1"/>
    <property type="molecule type" value="Transcribed_RNA"/>
</dbReference>
<proteinExistence type="inferred from homology"/>
<dbReference type="Pfam" id="PF15906">
    <property type="entry name" value="zf-NOSIP"/>
    <property type="match status" value="1"/>
</dbReference>
<sequence>MPRHAKNNTASSFFTAHEKQQLSEYGTQKKRLGKESFRSFDCCSLCLKTIEEAKACQKGHLFCKECIFENLLAQKAKIKREQKLYKQYLARMQSEKDAADRQKEEASLEAFDKLECGVLNTTDSVNSSEATNSSGREKHAKKFNAFWMPSLTPDAKMEMKKPSKHTRCPEGNHPMKLKHLVTVKFTPSLDSSTKFQCPVCSKSFTNASTAILLKPCGHVVCKPCWTNLIKDTRSCYTCQKGFTSEEFIQLASGGTGFAGHHGESLEVTKLSPAAWV</sequence>
<dbReference type="InterPro" id="IPR016818">
    <property type="entry name" value="NOSIP"/>
</dbReference>
<keyword evidence="5" id="KW-0479">Metal-binding</keyword>
<dbReference type="AlphaFoldDB" id="A0A7S4MSK4"/>
<dbReference type="PIRSF" id="PIRSF023577">
    <property type="entry name" value="ENOS_interacting"/>
    <property type="match status" value="1"/>
</dbReference>
<keyword evidence="5" id="KW-0862">Zinc</keyword>
<dbReference type="InterPro" id="IPR031790">
    <property type="entry name" value="Znf-NOSIP"/>
</dbReference>
<dbReference type="PROSITE" id="PS50089">
    <property type="entry name" value="ZF_RING_2"/>
    <property type="match status" value="1"/>
</dbReference>
<comment type="function">
    <text evidence="4">Regulates nitric oxide production.</text>
</comment>
<keyword evidence="3 4" id="KW-0539">Nucleus</keyword>
<dbReference type="InterPro" id="IPR001841">
    <property type="entry name" value="Znf_RING"/>
</dbReference>
<gene>
    <name evidence="7" type="ORF">VSP0166_LOCUS16903</name>
</gene>
<evidence type="ECO:0000313" key="7">
    <source>
        <dbReference type="EMBL" id="CAE2239336.1"/>
    </source>
</evidence>
<accession>A0A7S4MSK4</accession>
<dbReference type="PANTHER" id="PTHR13063">
    <property type="entry name" value="ENOS INTERACTING PROTEIN"/>
    <property type="match status" value="1"/>
</dbReference>
<feature type="domain" description="RING-type" evidence="6">
    <location>
        <begin position="197"/>
        <end position="239"/>
    </location>
</feature>
<keyword evidence="5" id="KW-0863">Zinc-finger</keyword>
<reference evidence="7" key="1">
    <citation type="submission" date="2021-01" db="EMBL/GenBank/DDBJ databases">
        <authorList>
            <person name="Corre E."/>
            <person name="Pelletier E."/>
            <person name="Niang G."/>
            <person name="Scheremetjew M."/>
            <person name="Finn R."/>
            <person name="Kale V."/>
            <person name="Holt S."/>
            <person name="Cochrane G."/>
            <person name="Meng A."/>
            <person name="Brown T."/>
            <person name="Cohen L."/>
        </authorList>
    </citation>
    <scope>NUCLEOTIDE SEQUENCE</scope>
    <source>
        <strain evidence="7">DIVA3 518/3/11/1/6</strain>
    </source>
</reference>
<evidence type="ECO:0000256" key="1">
    <source>
        <dbReference type="ARBA" id="ARBA00004123"/>
    </source>
</evidence>
<organism evidence="7">
    <name type="scientific">Vannella robusta</name>
    <dbReference type="NCBI Taxonomy" id="1487602"/>
    <lineage>
        <taxon>Eukaryota</taxon>
        <taxon>Amoebozoa</taxon>
        <taxon>Discosea</taxon>
        <taxon>Flabellinia</taxon>
        <taxon>Vannellidae</taxon>
        <taxon>Vannella</taxon>
    </lineage>
</organism>
<comment type="subcellular location">
    <subcellularLocation>
        <location evidence="1 4">Nucleus</location>
    </subcellularLocation>
</comment>
<evidence type="ECO:0000256" key="5">
    <source>
        <dbReference type="PROSITE-ProRule" id="PRU00175"/>
    </source>
</evidence>
<dbReference type="Gene3D" id="3.30.40.10">
    <property type="entry name" value="Zinc/RING finger domain, C3HC4 (zinc finger)"/>
    <property type="match status" value="2"/>
</dbReference>
<comment type="similarity">
    <text evidence="2 4">Belongs to the NOSIP family.</text>
</comment>
<evidence type="ECO:0000256" key="4">
    <source>
        <dbReference type="PIRNR" id="PIRNR023577"/>
    </source>
</evidence>
<dbReference type="GO" id="GO:0005634">
    <property type="term" value="C:nucleus"/>
    <property type="evidence" value="ECO:0007669"/>
    <property type="project" value="UniProtKB-SubCell"/>
</dbReference>
<dbReference type="SUPFAM" id="SSF57850">
    <property type="entry name" value="RING/U-box"/>
    <property type="match status" value="2"/>
</dbReference>
<name>A0A7S4MSK4_9EUKA</name>
<dbReference type="Pfam" id="PF04641">
    <property type="entry name" value="Rtf2"/>
    <property type="match status" value="1"/>
</dbReference>
<evidence type="ECO:0000259" key="6">
    <source>
        <dbReference type="PROSITE" id="PS50089"/>
    </source>
</evidence>